<protein>
    <submittedName>
        <fullName evidence="1">DUF4276 family protein</fullName>
    </submittedName>
</protein>
<organism evidence="1 2">
    <name type="scientific">Jiella sonneratiae</name>
    <dbReference type="NCBI Taxonomy" id="2816856"/>
    <lineage>
        <taxon>Bacteria</taxon>
        <taxon>Pseudomonadati</taxon>
        <taxon>Pseudomonadota</taxon>
        <taxon>Alphaproteobacteria</taxon>
        <taxon>Hyphomicrobiales</taxon>
        <taxon>Aurantimonadaceae</taxon>
        <taxon>Jiella</taxon>
    </lineage>
</organism>
<proteinExistence type="predicted"/>
<dbReference type="InterPro" id="IPR025455">
    <property type="entry name" value="DUF4276"/>
</dbReference>
<evidence type="ECO:0000313" key="1">
    <source>
        <dbReference type="EMBL" id="MBO0904355.1"/>
    </source>
</evidence>
<keyword evidence="2" id="KW-1185">Reference proteome</keyword>
<sequence length="188" mass="21152">MTRGIVFLEERSAFHLAEAVAARLGLADQLLFIPHDGKADLMRSAPRKIEAWRHPADVRFVIARDNDGSDCADLKLKLLAQIPRPFHDRTKVRLVMQELESWYLGDPSALVAAGYLDPRMAESHGRKRKYAEPDRLTNAKQEFARWVGAKGKIAAAQSIGPHLDEKRGRSTSFRHFVEALTWAAAERA</sequence>
<evidence type="ECO:0000313" key="2">
    <source>
        <dbReference type="Proteomes" id="UP000664288"/>
    </source>
</evidence>
<dbReference type="RefSeq" id="WP_207350989.1">
    <property type="nucleotide sequence ID" value="NZ_JAFMPY010000010.1"/>
</dbReference>
<accession>A0ABS3J3U8</accession>
<gene>
    <name evidence="1" type="ORF">J1C47_11940</name>
</gene>
<dbReference type="Proteomes" id="UP000664288">
    <property type="component" value="Unassembled WGS sequence"/>
</dbReference>
<reference evidence="1 2" key="1">
    <citation type="submission" date="2021-03" db="EMBL/GenBank/DDBJ databases">
        <title>Whole genome sequence of Jiella sp. MQZ13P-4.</title>
        <authorList>
            <person name="Tuo L."/>
        </authorList>
    </citation>
    <scope>NUCLEOTIDE SEQUENCE [LARGE SCALE GENOMIC DNA]</scope>
    <source>
        <strain evidence="1 2">MQZ13P-4</strain>
    </source>
</reference>
<dbReference type="EMBL" id="JAFMPY010000010">
    <property type="protein sequence ID" value="MBO0904355.1"/>
    <property type="molecule type" value="Genomic_DNA"/>
</dbReference>
<comment type="caution">
    <text evidence="1">The sequence shown here is derived from an EMBL/GenBank/DDBJ whole genome shotgun (WGS) entry which is preliminary data.</text>
</comment>
<dbReference type="Pfam" id="PF14103">
    <property type="entry name" value="DUF4276"/>
    <property type="match status" value="1"/>
</dbReference>
<name>A0ABS3J3U8_9HYPH</name>